<protein>
    <submittedName>
        <fullName evidence="2">Uncharacterized protein</fullName>
    </submittedName>
</protein>
<dbReference type="WBParaSite" id="ACRNAN_scaffold14233.g12046.t1">
    <property type="protein sequence ID" value="ACRNAN_scaffold14233.g12046.t1"/>
    <property type="gene ID" value="ACRNAN_scaffold14233.g12046"/>
</dbReference>
<evidence type="ECO:0000313" key="2">
    <source>
        <dbReference type="WBParaSite" id="ACRNAN_scaffold14233.g12046.t1"/>
    </source>
</evidence>
<name>A0A914CUL0_9BILA</name>
<proteinExistence type="predicted"/>
<dbReference type="Proteomes" id="UP000887540">
    <property type="component" value="Unplaced"/>
</dbReference>
<dbReference type="AlphaFoldDB" id="A0A914CUL0"/>
<keyword evidence="1" id="KW-1185">Reference proteome</keyword>
<reference evidence="2" key="1">
    <citation type="submission" date="2022-11" db="UniProtKB">
        <authorList>
            <consortium name="WormBaseParasite"/>
        </authorList>
    </citation>
    <scope>IDENTIFICATION</scope>
</reference>
<organism evidence="1 2">
    <name type="scientific">Acrobeloides nanus</name>
    <dbReference type="NCBI Taxonomy" id="290746"/>
    <lineage>
        <taxon>Eukaryota</taxon>
        <taxon>Metazoa</taxon>
        <taxon>Ecdysozoa</taxon>
        <taxon>Nematoda</taxon>
        <taxon>Chromadorea</taxon>
        <taxon>Rhabditida</taxon>
        <taxon>Tylenchina</taxon>
        <taxon>Cephalobomorpha</taxon>
        <taxon>Cephaloboidea</taxon>
        <taxon>Cephalobidae</taxon>
        <taxon>Acrobeloides</taxon>
    </lineage>
</organism>
<evidence type="ECO:0000313" key="1">
    <source>
        <dbReference type="Proteomes" id="UP000887540"/>
    </source>
</evidence>
<sequence length="86" mass="10163">MFDGLKKHRTFELPRAMRTFLFLILMCGEPTDLKLLWEEFKEDLAEDFIRAANRNSTSIDDAAKKAYRIIANMLDNETPEGRRFDY</sequence>
<accession>A0A914CUL0</accession>